<dbReference type="OrthoDB" id="95460at2"/>
<dbReference type="RefSeq" id="WP_149266518.1">
    <property type="nucleotide sequence ID" value="NZ_VFJB01000005.1"/>
</dbReference>
<dbReference type="PROSITE" id="PS00372">
    <property type="entry name" value="PTS_EIIA_TYPE_2_HIS"/>
    <property type="match status" value="1"/>
</dbReference>
<evidence type="ECO:0000259" key="1">
    <source>
        <dbReference type="PROSITE" id="PS51094"/>
    </source>
</evidence>
<feature type="domain" description="PTS EIIA type-2" evidence="1">
    <location>
        <begin position="5"/>
        <end position="149"/>
    </location>
</feature>
<evidence type="ECO:0000313" key="3">
    <source>
        <dbReference type="Proteomes" id="UP000322876"/>
    </source>
</evidence>
<protein>
    <submittedName>
        <fullName evidence="2">PTS sugar transporter subunit IIA</fullName>
    </submittedName>
</protein>
<comment type="caution">
    <text evidence="2">The sequence shown here is derived from an EMBL/GenBank/DDBJ whole genome shotgun (WGS) entry which is preliminary data.</text>
</comment>
<evidence type="ECO:0000313" key="2">
    <source>
        <dbReference type="EMBL" id="KAA0258197.1"/>
    </source>
</evidence>
<reference evidence="2 3" key="1">
    <citation type="submission" date="2019-06" db="EMBL/GenBank/DDBJ databases">
        <title>Genomic insights into carbon and energy metabolism of Deferribacter autotrophicus revealed new metabolic traits in the phylum Deferribacteres.</title>
        <authorList>
            <person name="Slobodkin A.I."/>
            <person name="Slobodkina G.B."/>
            <person name="Allioux M."/>
            <person name="Alain K."/>
            <person name="Jebbar M."/>
            <person name="Shadrin V."/>
            <person name="Kublanov I.V."/>
            <person name="Toshchakov S.V."/>
            <person name="Bonch-Osmolovskaya E.A."/>
        </authorList>
    </citation>
    <scope>NUCLEOTIDE SEQUENCE [LARGE SCALE GENOMIC DNA]</scope>
    <source>
        <strain evidence="2 3">SL50</strain>
    </source>
</reference>
<keyword evidence="2" id="KW-0813">Transport</keyword>
<gene>
    <name evidence="2" type="ORF">FHQ18_07330</name>
</gene>
<dbReference type="CDD" id="cd00211">
    <property type="entry name" value="PTS_IIA_fru"/>
    <property type="match status" value="1"/>
</dbReference>
<dbReference type="EMBL" id="VFJB01000005">
    <property type="protein sequence ID" value="KAA0258197.1"/>
    <property type="molecule type" value="Genomic_DNA"/>
</dbReference>
<dbReference type="PROSITE" id="PS51094">
    <property type="entry name" value="PTS_EIIA_TYPE_2"/>
    <property type="match status" value="1"/>
</dbReference>
<dbReference type="PANTHER" id="PTHR47738">
    <property type="entry name" value="PTS SYSTEM FRUCTOSE-LIKE EIIA COMPONENT-RELATED"/>
    <property type="match status" value="1"/>
</dbReference>
<dbReference type="Proteomes" id="UP000322876">
    <property type="component" value="Unassembled WGS sequence"/>
</dbReference>
<dbReference type="AlphaFoldDB" id="A0A5A8F7Q1"/>
<dbReference type="Pfam" id="PF00359">
    <property type="entry name" value="PTS_EIIA_2"/>
    <property type="match status" value="1"/>
</dbReference>
<accession>A0A5A8F7Q1</accession>
<dbReference type="InterPro" id="IPR016152">
    <property type="entry name" value="PTrfase/Anion_transptr"/>
</dbReference>
<organism evidence="2 3">
    <name type="scientific">Deferribacter autotrophicus</name>
    <dbReference type="NCBI Taxonomy" id="500465"/>
    <lineage>
        <taxon>Bacteria</taxon>
        <taxon>Pseudomonadati</taxon>
        <taxon>Deferribacterota</taxon>
        <taxon>Deferribacteres</taxon>
        <taxon>Deferribacterales</taxon>
        <taxon>Deferribacteraceae</taxon>
        <taxon>Deferribacter</taxon>
    </lineage>
</organism>
<dbReference type="SUPFAM" id="SSF55804">
    <property type="entry name" value="Phoshotransferase/anion transport protein"/>
    <property type="match status" value="1"/>
</dbReference>
<dbReference type="GO" id="GO:0030295">
    <property type="term" value="F:protein kinase activator activity"/>
    <property type="evidence" value="ECO:0007669"/>
    <property type="project" value="TreeGrafter"/>
</dbReference>
<sequence length="153" mass="17559">MRIADYIDENHILFLDGKYSKDELLKIFAKKFKEVGLIENEDVVYLALLEREKLSSTAVGEEVAIPHAKITEIDRIKILIAISKEGQDFDAIDKLPVKLFFIVIAPANQMQLHLKTLARISRLMKMTNFKSRVLAANNFKEVIDILKEEESKL</sequence>
<dbReference type="PANTHER" id="PTHR47738:SF1">
    <property type="entry name" value="NITROGEN REGULATORY PROTEIN"/>
    <property type="match status" value="1"/>
</dbReference>
<dbReference type="InterPro" id="IPR051541">
    <property type="entry name" value="PTS_SugarTrans_NitroReg"/>
</dbReference>
<dbReference type="InterPro" id="IPR002178">
    <property type="entry name" value="PTS_EIIA_type-2_dom"/>
</dbReference>
<proteinExistence type="predicted"/>
<keyword evidence="3" id="KW-1185">Reference proteome</keyword>
<name>A0A5A8F7Q1_9BACT</name>
<keyword evidence="2" id="KW-0762">Sugar transport</keyword>
<dbReference type="Gene3D" id="3.40.930.10">
    <property type="entry name" value="Mannitol-specific EII, Chain A"/>
    <property type="match status" value="1"/>
</dbReference>